<feature type="transmembrane region" description="Helical" evidence="1">
    <location>
        <begin position="210"/>
        <end position="230"/>
    </location>
</feature>
<evidence type="ECO:0000313" key="2">
    <source>
        <dbReference type="EMBL" id="MBE1582384.1"/>
    </source>
</evidence>
<proteinExistence type="predicted"/>
<comment type="caution">
    <text evidence="2">The sequence shown here is derived from an EMBL/GenBank/DDBJ whole genome shotgun (WGS) entry which is preliminary data.</text>
</comment>
<feature type="transmembrane region" description="Helical" evidence="1">
    <location>
        <begin position="183"/>
        <end position="204"/>
    </location>
</feature>
<feature type="transmembrane region" description="Helical" evidence="1">
    <location>
        <begin position="26"/>
        <end position="49"/>
    </location>
</feature>
<keyword evidence="3" id="KW-1185">Reference proteome</keyword>
<gene>
    <name evidence="2" type="ORF">H4W80_000642</name>
</gene>
<feature type="transmembrane region" description="Helical" evidence="1">
    <location>
        <begin position="56"/>
        <end position="78"/>
    </location>
</feature>
<dbReference type="EMBL" id="JADBEK010000001">
    <property type="protein sequence ID" value="MBE1582384.1"/>
    <property type="molecule type" value="Genomic_DNA"/>
</dbReference>
<feature type="transmembrane region" description="Helical" evidence="1">
    <location>
        <begin position="114"/>
        <end position="134"/>
    </location>
</feature>
<dbReference type="Proteomes" id="UP000633509">
    <property type="component" value="Unassembled WGS sequence"/>
</dbReference>
<feature type="transmembrane region" description="Helical" evidence="1">
    <location>
        <begin position="84"/>
        <end position="102"/>
    </location>
</feature>
<organism evidence="2 3">
    <name type="scientific">Nonomuraea angiospora</name>
    <dbReference type="NCBI Taxonomy" id="46172"/>
    <lineage>
        <taxon>Bacteria</taxon>
        <taxon>Bacillati</taxon>
        <taxon>Actinomycetota</taxon>
        <taxon>Actinomycetes</taxon>
        <taxon>Streptosporangiales</taxon>
        <taxon>Streptosporangiaceae</taxon>
        <taxon>Nonomuraea</taxon>
    </lineage>
</organism>
<evidence type="ECO:0000313" key="3">
    <source>
        <dbReference type="Proteomes" id="UP000633509"/>
    </source>
</evidence>
<sequence>MSSILRLQECGWFAYNVPEPGPLEVAVWWASANASKLLPLVLAFLALWAPRQFPKIGAIFAALTTALNALPLVVPYTGPCGRTSGEWLVVACYALATVLLLRTRPGHRLPRARAAVWSVVVLLVLGRALARNYSSDGIVGCWAMLQGTWAQIQIHLDLAEALYGWVCVAAAGAVLAAHRSASLVGLVLLVPALFQPVAWLLSAASHDCSSAFALVAWPHLIAGALALLAARLPARGGPGTAPEPEPAQPHSP</sequence>
<name>A0ABR9LP02_9ACTN</name>
<accession>A0ABR9LP02</accession>
<protein>
    <submittedName>
        <fullName evidence="2">Uncharacterized protein</fullName>
    </submittedName>
</protein>
<reference evidence="2 3" key="1">
    <citation type="submission" date="2020-10" db="EMBL/GenBank/DDBJ databases">
        <title>Sequencing the genomes of 1000 actinobacteria strains.</title>
        <authorList>
            <person name="Klenk H.-P."/>
        </authorList>
    </citation>
    <scope>NUCLEOTIDE SEQUENCE [LARGE SCALE GENOMIC DNA]</scope>
    <source>
        <strain evidence="2 3">DSM 43173</strain>
    </source>
</reference>
<dbReference type="RefSeq" id="WP_192783672.1">
    <property type="nucleotide sequence ID" value="NZ_JADBEK010000001.1"/>
</dbReference>
<keyword evidence="1" id="KW-0472">Membrane</keyword>
<keyword evidence="1" id="KW-1133">Transmembrane helix</keyword>
<keyword evidence="1" id="KW-0812">Transmembrane</keyword>
<feature type="transmembrane region" description="Helical" evidence="1">
    <location>
        <begin position="154"/>
        <end position="176"/>
    </location>
</feature>
<evidence type="ECO:0000256" key="1">
    <source>
        <dbReference type="SAM" id="Phobius"/>
    </source>
</evidence>